<evidence type="ECO:0000313" key="3">
    <source>
        <dbReference type="Proteomes" id="UP001066276"/>
    </source>
</evidence>
<evidence type="ECO:0000313" key="2">
    <source>
        <dbReference type="EMBL" id="KAJ1103323.1"/>
    </source>
</evidence>
<dbReference type="Proteomes" id="UP001066276">
    <property type="component" value="Chromosome 9"/>
</dbReference>
<accession>A0AAV7MMX5</accession>
<evidence type="ECO:0000256" key="1">
    <source>
        <dbReference type="SAM" id="MobiDB-lite"/>
    </source>
</evidence>
<feature type="region of interest" description="Disordered" evidence="1">
    <location>
        <begin position="1"/>
        <end position="28"/>
    </location>
</feature>
<keyword evidence="3" id="KW-1185">Reference proteome</keyword>
<name>A0AAV7MMX5_PLEWA</name>
<dbReference type="AlphaFoldDB" id="A0AAV7MMX5"/>
<gene>
    <name evidence="2" type="ORF">NDU88_000749</name>
</gene>
<protein>
    <recommendedName>
        <fullName evidence="4">V-SNARE coiled-coil homology domain-containing protein</fullName>
    </recommendedName>
</protein>
<reference evidence="2" key="1">
    <citation type="journal article" date="2022" name="bioRxiv">
        <title>Sequencing and chromosome-scale assembly of the giantPleurodeles waltlgenome.</title>
        <authorList>
            <person name="Brown T."/>
            <person name="Elewa A."/>
            <person name="Iarovenko S."/>
            <person name="Subramanian E."/>
            <person name="Araus A.J."/>
            <person name="Petzold A."/>
            <person name="Susuki M."/>
            <person name="Suzuki K.-i.T."/>
            <person name="Hayashi T."/>
            <person name="Toyoda A."/>
            <person name="Oliveira C."/>
            <person name="Osipova E."/>
            <person name="Leigh N.D."/>
            <person name="Simon A."/>
            <person name="Yun M.H."/>
        </authorList>
    </citation>
    <scope>NUCLEOTIDE SEQUENCE</scope>
    <source>
        <strain evidence="2">20211129_DDA</strain>
        <tissue evidence="2">Liver</tissue>
    </source>
</reference>
<sequence>MIEEGIARMAKGRATGEQPMLGEATPPSTLENENLILEDNKAITKKIDDVANTVALLRHDMGKMRERVKDLSTRAGGAEEILGAHTGQLVDQERFAQRSLPVFSFFFLLRALQGFVSYADLRSGAGVCATAVAGRVREGLLSRTCAPDFPCPESRRRCCWGSHVHWCSGAPLTVVRA</sequence>
<comment type="caution">
    <text evidence="2">The sequence shown here is derived from an EMBL/GenBank/DDBJ whole genome shotgun (WGS) entry which is preliminary data.</text>
</comment>
<proteinExistence type="predicted"/>
<dbReference type="EMBL" id="JANPWB010000013">
    <property type="protein sequence ID" value="KAJ1103323.1"/>
    <property type="molecule type" value="Genomic_DNA"/>
</dbReference>
<organism evidence="2 3">
    <name type="scientific">Pleurodeles waltl</name>
    <name type="common">Iberian ribbed newt</name>
    <dbReference type="NCBI Taxonomy" id="8319"/>
    <lineage>
        <taxon>Eukaryota</taxon>
        <taxon>Metazoa</taxon>
        <taxon>Chordata</taxon>
        <taxon>Craniata</taxon>
        <taxon>Vertebrata</taxon>
        <taxon>Euteleostomi</taxon>
        <taxon>Amphibia</taxon>
        <taxon>Batrachia</taxon>
        <taxon>Caudata</taxon>
        <taxon>Salamandroidea</taxon>
        <taxon>Salamandridae</taxon>
        <taxon>Pleurodelinae</taxon>
        <taxon>Pleurodeles</taxon>
    </lineage>
</organism>
<evidence type="ECO:0008006" key="4">
    <source>
        <dbReference type="Google" id="ProtNLM"/>
    </source>
</evidence>